<dbReference type="EMBL" id="SUNJ01004316">
    <property type="protein sequence ID" value="TPP64531.1"/>
    <property type="molecule type" value="Genomic_DNA"/>
</dbReference>
<dbReference type="AlphaFoldDB" id="A0A504YWX8"/>
<keyword evidence="2" id="KW-1185">Reference proteome</keyword>
<organism evidence="1 2">
    <name type="scientific">Fasciola gigantica</name>
    <name type="common">Giant liver fluke</name>
    <dbReference type="NCBI Taxonomy" id="46835"/>
    <lineage>
        <taxon>Eukaryota</taxon>
        <taxon>Metazoa</taxon>
        <taxon>Spiralia</taxon>
        <taxon>Lophotrochozoa</taxon>
        <taxon>Platyhelminthes</taxon>
        <taxon>Trematoda</taxon>
        <taxon>Digenea</taxon>
        <taxon>Plagiorchiida</taxon>
        <taxon>Echinostomata</taxon>
        <taxon>Echinostomatoidea</taxon>
        <taxon>Fasciolidae</taxon>
        <taxon>Fasciola</taxon>
    </lineage>
</organism>
<gene>
    <name evidence="1" type="ORF">FGIG_07151</name>
</gene>
<evidence type="ECO:0000313" key="1">
    <source>
        <dbReference type="EMBL" id="TPP64531.1"/>
    </source>
</evidence>
<comment type="caution">
    <text evidence="1">The sequence shown here is derived from an EMBL/GenBank/DDBJ whole genome shotgun (WGS) entry which is preliminary data.</text>
</comment>
<protein>
    <submittedName>
        <fullName evidence="1">Uncharacterized protein</fullName>
    </submittedName>
</protein>
<reference evidence="1 2" key="1">
    <citation type="submission" date="2019-04" db="EMBL/GenBank/DDBJ databases">
        <title>Annotation for the trematode Fasciola gigantica.</title>
        <authorList>
            <person name="Choi Y.-J."/>
        </authorList>
    </citation>
    <scope>NUCLEOTIDE SEQUENCE [LARGE SCALE GENOMIC DNA]</scope>
    <source>
        <strain evidence="1">Uganda_cow_1</strain>
    </source>
</reference>
<name>A0A504YWX8_FASGI</name>
<accession>A0A504YWX8</accession>
<proteinExistence type="predicted"/>
<sequence length="107" mass="12642">MRWHGGWWRRRRSIGNMCRKSGRQTRRQLGLGRIRAVSSIQCLGNGKSREFRQSGMVQIVQLPQNTHRLLMLQQFKRNLSLRISGRHEFIRIFSLPLTTGSRLTYHP</sequence>
<dbReference type="Proteomes" id="UP000316759">
    <property type="component" value="Unassembled WGS sequence"/>
</dbReference>
<evidence type="ECO:0000313" key="2">
    <source>
        <dbReference type="Proteomes" id="UP000316759"/>
    </source>
</evidence>